<dbReference type="Gene3D" id="1.10.10.10">
    <property type="entry name" value="Winged helix-like DNA-binding domain superfamily/Winged helix DNA-binding domain"/>
    <property type="match status" value="1"/>
</dbReference>
<feature type="compositionally biased region" description="Acidic residues" evidence="6">
    <location>
        <begin position="313"/>
        <end position="328"/>
    </location>
</feature>
<feature type="compositionally biased region" description="Acidic residues" evidence="6">
    <location>
        <begin position="415"/>
        <end position="426"/>
    </location>
</feature>
<dbReference type="InterPro" id="IPR007627">
    <property type="entry name" value="RNA_pol_sigma70_r2"/>
</dbReference>
<evidence type="ECO:0000256" key="4">
    <source>
        <dbReference type="ARBA" id="ARBA00023163"/>
    </source>
</evidence>
<keyword evidence="10" id="KW-1185">Reference proteome</keyword>
<dbReference type="RefSeq" id="WP_126723884.1">
    <property type="nucleotide sequence ID" value="NZ_RYZH01000004.1"/>
</dbReference>
<dbReference type="InterPro" id="IPR039425">
    <property type="entry name" value="RNA_pol_sigma-70-like"/>
</dbReference>
<comment type="similarity">
    <text evidence="1">Belongs to the sigma-70 factor family. ECF subfamily.</text>
</comment>
<dbReference type="Pfam" id="PF04542">
    <property type="entry name" value="Sigma70_r2"/>
    <property type="match status" value="1"/>
</dbReference>
<dbReference type="SUPFAM" id="SSF88659">
    <property type="entry name" value="Sigma3 and sigma4 domains of RNA polymerase sigma factors"/>
    <property type="match status" value="1"/>
</dbReference>
<comment type="caution">
    <text evidence="9">The sequence shown here is derived from an EMBL/GenBank/DDBJ whole genome shotgun (WGS) entry which is preliminary data.</text>
</comment>
<keyword evidence="2" id="KW-0805">Transcription regulation</keyword>
<protein>
    <submittedName>
        <fullName evidence="9">Sigma-70 family RNA polymerase sigma factor</fullName>
    </submittedName>
</protein>
<dbReference type="AlphaFoldDB" id="A0A432MPG2"/>
<feature type="region of interest" description="Disordered" evidence="6">
    <location>
        <begin position="550"/>
        <end position="586"/>
    </location>
</feature>
<feature type="compositionally biased region" description="Basic and acidic residues" evidence="6">
    <location>
        <begin position="329"/>
        <end position="349"/>
    </location>
</feature>
<feature type="compositionally biased region" description="Pro residues" evidence="6">
    <location>
        <begin position="570"/>
        <end position="586"/>
    </location>
</feature>
<keyword evidence="4" id="KW-0804">Transcription</keyword>
<evidence type="ECO:0000259" key="8">
    <source>
        <dbReference type="Pfam" id="PF08281"/>
    </source>
</evidence>
<dbReference type="EMBL" id="RYZH01000004">
    <property type="protein sequence ID" value="RUL89149.1"/>
    <property type="molecule type" value="Genomic_DNA"/>
</dbReference>
<reference evidence="9 10" key="2">
    <citation type="submission" date="2019-01" db="EMBL/GenBank/DDBJ databases">
        <title>Tautonia sociabilis, a novel thermotolerant planctomycete of Isosphaeraceae family, isolated from a 4000 m deep subterranean habitat.</title>
        <authorList>
            <person name="Kovaleva O.L."/>
            <person name="Elcheninov A.G."/>
            <person name="Van Heerden E."/>
            <person name="Toshchakov S.V."/>
            <person name="Novikov A."/>
            <person name="Bonch-Osmolovskaya E.A."/>
            <person name="Kublanov I.V."/>
        </authorList>
    </citation>
    <scope>NUCLEOTIDE SEQUENCE [LARGE SCALE GENOMIC DNA]</scope>
    <source>
        <strain evidence="9 10">GM2012</strain>
    </source>
</reference>
<evidence type="ECO:0000313" key="9">
    <source>
        <dbReference type="EMBL" id="RUL89149.1"/>
    </source>
</evidence>
<dbReference type="SUPFAM" id="SSF88946">
    <property type="entry name" value="Sigma2 domain of RNA polymerase sigma factors"/>
    <property type="match status" value="1"/>
</dbReference>
<dbReference type="Pfam" id="PF08281">
    <property type="entry name" value="Sigma70_r4_2"/>
    <property type="match status" value="1"/>
</dbReference>
<gene>
    <name evidence="9" type="ORF">TsocGM_03265</name>
</gene>
<evidence type="ECO:0000256" key="5">
    <source>
        <dbReference type="SAM" id="Coils"/>
    </source>
</evidence>
<dbReference type="InterPro" id="IPR013324">
    <property type="entry name" value="RNA_pol_sigma_r3/r4-like"/>
</dbReference>
<dbReference type="GO" id="GO:0003677">
    <property type="term" value="F:DNA binding"/>
    <property type="evidence" value="ECO:0007669"/>
    <property type="project" value="InterPro"/>
</dbReference>
<evidence type="ECO:0000256" key="6">
    <source>
        <dbReference type="SAM" id="MobiDB-lite"/>
    </source>
</evidence>
<keyword evidence="3" id="KW-0731">Sigma factor</keyword>
<feature type="region of interest" description="Disordered" evidence="6">
    <location>
        <begin position="313"/>
        <end position="359"/>
    </location>
</feature>
<evidence type="ECO:0000256" key="3">
    <source>
        <dbReference type="ARBA" id="ARBA00023082"/>
    </source>
</evidence>
<dbReference type="OrthoDB" id="291047at2"/>
<evidence type="ECO:0000256" key="1">
    <source>
        <dbReference type="ARBA" id="ARBA00010641"/>
    </source>
</evidence>
<dbReference type="PANTHER" id="PTHR43133">
    <property type="entry name" value="RNA POLYMERASE ECF-TYPE SIGMA FACTO"/>
    <property type="match status" value="1"/>
</dbReference>
<keyword evidence="5" id="KW-0175">Coiled coil</keyword>
<sequence>MVRRPEAATLREFRRLFQGGSLAGLSEAELLHRFAEEGDEAAFEAIVRRLGPMVLGVCRRMLGDRHAADDAFQATFLVLARRAGEIRDGRRLGPWLFGVAHRVARRARSRELRRRAREWSEVDDLPGSPEGAGPERSEVLAALDDEIARLPEAQRRPIVLCYLSGLTIDQAADRLGIPVGTARSRLARGRDRLRSQLARRGFEGRSALMGPMLAAWTGRPSPSLPLVKQAVALAAGASAPGSAAAVGLTSAPAFLLAQGALRTMTLWKLSTLAAGIVPVVAFGGSIGLAGVSVPSLGPGSGLPAPIAAVAALDDDDNDNDADDEDDHDQDPAETRIGEPRRAIRVELRGTPDTPGPRAEVARIDRVDGRDLVEVTLRAEGPDQTDALKQIIAKLEAELARMKERLAEVEGRPHDEDDDDDDDDDAEQADRHRERVEELAELARRRAEEIAEIARAHAEEAARQASREAERARRQVEIAIRQAEAHRGEVEARVEEARRQAEGVAARAAEAVSQALEAAGDVEVNVEIQADDLDDEEGNIVILRRSEAAAPADGEGRRRIVIRRQSGDAHPAPPAPPEAPSAPVVAPVPPVPPVPPVVEVRAIGGDLERRLGRLEERLERLERMEEKIDRLIEALEDRR</sequence>
<dbReference type="GO" id="GO:0006352">
    <property type="term" value="P:DNA-templated transcription initiation"/>
    <property type="evidence" value="ECO:0007669"/>
    <property type="project" value="InterPro"/>
</dbReference>
<feature type="domain" description="RNA polymerase sigma factor 70 region 4 type 2" evidence="8">
    <location>
        <begin position="141"/>
        <end position="193"/>
    </location>
</feature>
<feature type="coiled-coil region" evidence="5">
    <location>
        <begin position="603"/>
        <end position="637"/>
    </location>
</feature>
<dbReference type="NCBIfam" id="TIGR02937">
    <property type="entry name" value="sigma70-ECF"/>
    <property type="match status" value="1"/>
</dbReference>
<dbReference type="InterPro" id="IPR013325">
    <property type="entry name" value="RNA_pol_sigma_r2"/>
</dbReference>
<feature type="domain" description="RNA polymerase sigma-70 region 2" evidence="7">
    <location>
        <begin position="46"/>
        <end position="111"/>
    </location>
</feature>
<dbReference type="Proteomes" id="UP000280296">
    <property type="component" value="Unassembled WGS sequence"/>
</dbReference>
<dbReference type="InterPro" id="IPR036388">
    <property type="entry name" value="WH-like_DNA-bd_sf"/>
</dbReference>
<evidence type="ECO:0000313" key="10">
    <source>
        <dbReference type="Proteomes" id="UP000280296"/>
    </source>
</evidence>
<dbReference type="CDD" id="cd06171">
    <property type="entry name" value="Sigma70_r4"/>
    <property type="match status" value="1"/>
</dbReference>
<evidence type="ECO:0000259" key="7">
    <source>
        <dbReference type="Pfam" id="PF04542"/>
    </source>
</evidence>
<organism evidence="9 10">
    <name type="scientific">Tautonia sociabilis</name>
    <dbReference type="NCBI Taxonomy" id="2080755"/>
    <lineage>
        <taxon>Bacteria</taxon>
        <taxon>Pseudomonadati</taxon>
        <taxon>Planctomycetota</taxon>
        <taxon>Planctomycetia</taxon>
        <taxon>Isosphaerales</taxon>
        <taxon>Isosphaeraceae</taxon>
        <taxon>Tautonia</taxon>
    </lineage>
</organism>
<dbReference type="PANTHER" id="PTHR43133:SF51">
    <property type="entry name" value="RNA POLYMERASE SIGMA FACTOR"/>
    <property type="match status" value="1"/>
</dbReference>
<reference evidence="9 10" key="1">
    <citation type="submission" date="2018-12" db="EMBL/GenBank/DDBJ databases">
        <authorList>
            <person name="Toschakov S.V."/>
        </authorList>
    </citation>
    <scope>NUCLEOTIDE SEQUENCE [LARGE SCALE GENOMIC DNA]</scope>
    <source>
        <strain evidence="9 10">GM2012</strain>
    </source>
</reference>
<dbReference type="InterPro" id="IPR013249">
    <property type="entry name" value="RNA_pol_sigma70_r4_t2"/>
</dbReference>
<dbReference type="Gene3D" id="1.10.1740.10">
    <property type="match status" value="1"/>
</dbReference>
<dbReference type="InterPro" id="IPR014284">
    <property type="entry name" value="RNA_pol_sigma-70_dom"/>
</dbReference>
<feature type="region of interest" description="Disordered" evidence="6">
    <location>
        <begin position="406"/>
        <end position="435"/>
    </location>
</feature>
<name>A0A432MPG2_9BACT</name>
<accession>A0A432MPG2</accession>
<dbReference type="GO" id="GO:0016987">
    <property type="term" value="F:sigma factor activity"/>
    <property type="evidence" value="ECO:0007669"/>
    <property type="project" value="UniProtKB-KW"/>
</dbReference>
<proteinExistence type="inferred from homology"/>
<evidence type="ECO:0000256" key="2">
    <source>
        <dbReference type="ARBA" id="ARBA00023015"/>
    </source>
</evidence>